<keyword evidence="2" id="KW-0812">Transmembrane</keyword>
<feature type="compositionally biased region" description="Basic and acidic residues" evidence="1">
    <location>
        <begin position="280"/>
        <end position="292"/>
    </location>
</feature>
<evidence type="ECO:0000256" key="1">
    <source>
        <dbReference type="SAM" id="MobiDB-lite"/>
    </source>
</evidence>
<feature type="compositionally biased region" description="Basic and acidic residues" evidence="1">
    <location>
        <begin position="381"/>
        <end position="390"/>
    </location>
</feature>
<proteinExistence type="predicted"/>
<feature type="transmembrane region" description="Helical" evidence="2">
    <location>
        <begin position="740"/>
        <end position="762"/>
    </location>
</feature>
<keyword evidence="2" id="KW-0472">Membrane</keyword>
<feature type="transmembrane region" description="Helical" evidence="2">
    <location>
        <begin position="672"/>
        <end position="693"/>
    </location>
</feature>
<feature type="compositionally biased region" description="Basic residues" evidence="1">
    <location>
        <begin position="419"/>
        <end position="432"/>
    </location>
</feature>
<feature type="compositionally biased region" description="Basic residues" evidence="1">
    <location>
        <begin position="391"/>
        <end position="400"/>
    </location>
</feature>
<feature type="region of interest" description="Disordered" evidence="1">
    <location>
        <begin position="1"/>
        <end position="21"/>
    </location>
</feature>
<feature type="region of interest" description="Disordered" evidence="1">
    <location>
        <begin position="165"/>
        <end position="321"/>
    </location>
</feature>
<dbReference type="Proteomes" id="UP001530400">
    <property type="component" value="Unassembled WGS sequence"/>
</dbReference>
<evidence type="ECO:0000313" key="4">
    <source>
        <dbReference type="Proteomes" id="UP001530400"/>
    </source>
</evidence>
<feature type="compositionally biased region" description="Polar residues" evidence="1">
    <location>
        <begin position="405"/>
        <end position="415"/>
    </location>
</feature>
<gene>
    <name evidence="3" type="ORF">ACHAWO_006121</name>
</gene>
<feature type="region of interest" description="Disordered" evidence="1">
    <location>
        <begin position="791"/>
        <end position="830"/>
    </location>
</feature>
<feature type="transmembrane region" description="Helical" evidence="2">
    <location>
        <begin position="581"/>
        <end position="607"/>
    </location>
</feature>
<feature type="compositionally biased region" description="Basic and acidic residues" evidence="1">
    <location>
        <begin position="335"/>
        <end position="374"/>
    </location>
</feature>
<keyword evidence="2" id="KW-1133">Transmembrane helix</keyword>
<feature type="compositionally biased region" description="Basic and acidic residues" evidence="1">
    <location>
        <begin position="165"/>
        <end position="175"/>
    </location>
</feature>
<feature type="compositionally biased region" description="Polar residues" evidence="1">
    <location>
        <begin position="230"/>
        <end position="255"/>
    </location>
</feature>
<evidence type="ECO:0000313" key="3">
    <source>
        <dbReference type="EMBL" id="KAL3766093.1"/>
    </source>
</evidence>
<feature type="compositionally biased region" description="Basic and acidic residues" evidence="1">
    <location>
        <begin position="810"/>
        <end position="830"/>
    </location>
</feature>
<organism evidence="3 4">
    <name type="scientific">Cyclotella atomus</name>
    <dbReference type="NCBI Taxonomy" id="382360"/>
    <lineage>
        <taxon>Eukaryota</taxon>
        <taxon>Sar</taxon>
        <taxon>Stramenopiles</taxon>
        <taxon>Ochrophyta</taxon>
        <taxon>Bacillariophyta</taxon>
        <taxon>Coscinodiscophyceae</taxon>
        <taxon>Thalassiosirophycidae</taxon>
        <taxon>Stephanodiscales</taxon>
        <taxon>Stephanodiscaceae</taxon>
        <taxon>Cyclotella</taxon>
    </lineage>
</organism>
<feature type="compositionally biased region" description="Low complexity" evidence="1">
    <location>
        <begin position="186"/>
        <end position="201"/>
    </location>
</feature>
<keyword evidence="4" id="KW-1185">Reference proteome</keyword>
<sequence>MEPLTTDEVNPPNPSAHPGAPYDIDGNCIYHPSVRLARLSDGSSPKVANDSISCTIERKRCPKCCLNSIIHDTARKSDLGQSFLSRSGRSVTRSEARSVGSKRYSYKPAGSYASDAGVSVSCASLPYSFEEGLGNLTDRKMDESIISGADSISYYSRRGREKNENGFYHDRRDHWNIPFKTPKDPSAASSSIASRMSMNRSHISETSELPSYKPAVRPSRGPRPKRGLSPESTSSTIGMSTIPSADTSTCSTITMDTALFGRSQRGRRGGSHPYPSKLSAVRETDSGGRDPEESFTSDDMSSGKGVSRIPTQVHVPQGEDDKIILISNMPKDIGKDQDVISVKSRDERSRKRGEDPSSRDDYELKRLQSRDTTKVSRRRSQSWDEHENNRSSRHTSRHSPARPSGDSSYYSQPSLAHTHSSRSIRSHNSRHPIRYDIDPNGYCSHHPNIRLMKPDEQDPSYWSVVRKKCPECIREDCPSVFEDRSVLSNYTHSTPFYDNGSVYSVESSKGSSFFMATLQTPEEIEDEEDIRRLKRRLAARAYHFPGNSWCEDWFQYISNTHTVLGLFFHHPLHPLKLQERLVILFGSIAIGLTISNLTYMHFIKVGVNVDEELFRVNLTWMGMSEVVITKLMMTLWTLGSFLHMVFDLGLWHMKACTLCRYGGKIDDRIARWGRVVGLFIVVSAMAAGSYAVLLRASIEYKGEDSEGSSVEEAIRNNEFYEINFEGKRSFRFLLGYLVEFLLAMFVYYPIAVTIIFSGVLGCRGRIPVLGGRPREIKKEMNYALNKKNMLNTGEGADDTDETSDVYSTSYRDDDTERKDDTKRNDDNRIV</sequence>
<evidence type="ECO:0000256" key="2">
    <source>
        <dbReference type="SAM" id="Phobius"/>
    </source>
</evidence>
<feature type="region of interest" description="Disordered" evidence="1">
    <location>
        <begin position="335"/>
        <end position="436"/>
    </location>
</feature>
<reference evidence="3 4" key="1">
    <citation type="submission" date="2024-10" db="EMBL/GenBank/DDBJ databases">
        <title>Updated reference genomes for cyclostephanoid diatoms.</title>
        <authorList>
            <person name="Roberts W.R."/>
            <person name="Alverson A.J."/>
        </authorList>
    </citation>
    <scope>NUCLEOTIDE SEQUENCE [LARGE SCALE GENOMIC DNA]</scope>
    <source>
        <strain evidence="3 4">AJA010-31</strain>
    </source>
</reference>
<accession>A0ABD3MQP7</accession>
<protein>
    <submittedName>
        <fullName evidence="3">Uncharacterized protein</fullName>
    </submittedName>
</protein>
<comment type="caution">
    <text evidence="3">The sequence shown here is derived from an EMBL/GenBank/DDBJ whole genome shotgun (WGS) entry which is preliminary data.</text>
</comment>
<dbReference type="AlphaFoldDB" id="A0ABD3MQP7"/>
<feature type="transmembrane region" description="Helical" evidence="2">
    <location>
        <begin position="627"/>
        <end position="651"/>
    </location>
</feature>
<dbReference type="EMBL" id="JALLPJ020001391">
    <property type="protein sequence ID" value="KAL3766093.1"/>
    <property type="molecule type" value="Genomic_DNA"/>
</dbReference>
<name>A0ABD3MQP7_9STRA</name>